<dbReference type="Proteomes" id="UP000001396">
    <property type="component" value="Unassembled WGS sequence"/>
</dbReference>
<evidence type="ECO:0000313" key="2">
    <source>
        <dbReference type="Proteomes" id="UP000001396"/>
    </source>
</evidence>
<proteinExistence type="predicted"/>
<keyword evidence="2" id="KW-1185">Reference proteome</keyword>
<dbReference type="PANTHER" id="PTHR39532:SF3">
    <property type="entry name" value="F-BOX DOMAIN-CONTAINING PROTEIN"/>
    <property type="match status" value="1"/>
</dbReference>
<dbReference type="EMBL" id="ADBJ01000033">
    <property type="protein sequence ID" value="EFA79659.1"/>
    <property type="molecule type" value="Genomic_DNA"/>
</dbReference>
<accession>D3BG67</accession>
<name>D3BG67_HETP5</name>
<dbReference type="AlphaFoldDB" id="D3BG67"/>
<organism evidence="1 2">
    <name type="scientific">Heterostelium pallidum (strain ATCC 26659 / Pp 5 / PN500)</name>
    <name type="common">Cellular slime mold</name>
    <name type="synonym">Polysphondylium pallidum</name>
    <dbReference type="NCBI Taxonomy" id="670386"/>
    <lineage>
        <taxon>Eukaryota</taxon>
        <taxon>Amoebozoa</taxon>
        <taxon>Evosea</taxon>
        <taxon>Eumycetozoa</taxon>
        <taxon>Dictyostelia</taxon>
        <taxon>Acytosteliales</taxon>
        <taxon>Acytosteliaceae</taxon>
        <taxon>Heterostelium</taxon>
    </lineage>
</organism>
<dbReference type="InParanoid" id="D3BG67"/>
<gene>
    <name evidence="1" type="ORF">PPL_07518</name>
</gene>
<reference evidence="1 2" key="1">
    <citation type="journal article" date="2011" name="Genome Res.">
        <title>Phylogeny-wide analysis of social amoeba genomes highlights ancient origins for complex intercellular communication.</title>
        <authorList>
            <person name="Heidel A.J."/>
            <person name="Lawal H.M."/>
            <person name="Felder M."/>
            <person name="Schilde C."/>
            <person name="Helps N.R."/>
            <person name="Tunggal B."/>
            <person name="Rivero F."/>
            <person name="John U."/>
            <person name="Schleicher M."/>
            <person name="Eichinger L."/>
            <person name="Platzer M."/>
            <person name="Noegel A.A."/>
            <person name="Schaap P."/>
            <person name="Gloeckner G."/>
        </authorList>
    </citation>
    <scope>NUCLEOTIDE SEQUENCE [LARGE SCALE GENOMIC DNA]</scope>
    <source>
        <strain evidence="2">ATCC 26659 / Pp 5 / PN500</strain>
    </source>
</reference>
<sequence>MSPLRAKRMVLNRSKPAVIGSIVGLGNSENMLFSRVNIALSNFHHCFLIMIGLNISNMVSTDRIIQLFSRVETFRIKSDEFDSMVKNGIELREYLCDEYSDSEELDYTESIVKEQYLVHLPPMPNLKNITVDSYNGYKSNYSSFLTSILTSTPNGDGHGI</sequence>
<protein>
    <submittedName>
        <fullName evidence="1">Uncharacterized protein</fullName>
    </submittedName>
</protein>
<dbReference type="PANTHER" id="PTHR39532">
    <property type="entry name" value="F-BOX DOMAIN-CONTAINING PROTEIN-RELATED"/>
    <property type="match status" value="1"/>
</dbReference>
<dbReference type="RefSeq" id="XP_020431780.1">
    <property type="nucleotide sequence ID" value="XM_020578353.1"/>
</dbReference>
<evidence type="ECO:0000313" key="1">
    <source>
        <dbReference type="EMBL" id="EFA79659.1"/>
    </source>
</evidence>
<dbReference type="GeneID" id="31362999"/>
<comment type="caution">
    <text evidence="1">The sequence shown here is derived from an EMBL/GenBank/DDBJ whole genome shotgun (WGS) entry which is preliminary data.</text>
</comment>